<dbReference type="InterPro" id="IPR058637">
    <property type="entry name" value="YknX-like_C"/>
</dbReference>
<keyword evidence="4" id="KW-0472">Membrane</keyword>
<dbReference type="KEGG" id="uam:UABAM_03582"/>
<sequence length="393" mass="44035">MQVFKRIVYLIFIGSFIFLIIFAFLPKPVIVEAVAVTRGKLQVTINEDGKTRIKERYIVSAPVAGKQQRIQLNIGDSVIAGKTLLTTIEPSESPLLDERTQTEKVARVKAAQSNCKQCEAQLNRISGELQLAKSERERAQKLFKSQLFSRQDLDKAITTEHTLQQEHKRIEFAQEIARFELEMAKAALEVPEESKSKPRTLNIVSPVTGKILDIFEKNAIVVAPGTKILEIGNMKNLEIISDVLSSDAVKIRPGNAVVIEHWGGKPIRGVVKYVEPSAFTKVSALGVEEQRVNVVINFSAPHGLGDNYRVETRIVIWQNKNVLKIPINTLFRVKDKWAVFVINDNTAQMKIVTIDHWGEFFVEVKSGVKEGELVIVHPGDQIENDVEVVVQGK</sequence>
<dbReference type="Pfam" id="PF25989">
    <property type="entry name" value="YknX_C"/>
    <property type="match status" value="1"/>
</dbReference>
<dbReference type="RefSeq" id="WP_151969333.1">
    <property type="nucleotide sequence ID" value="NZ_AP019860.1"/>
</dbReference>
<dbReference type="GO" id="GO:0042597">
    <property type="term" value="C:periplasmic space"/>
    <property type="evidence" value="ECO:0007669"/>
    <property type="project" value="UniProtKB-SubCell"/>
</dbReference>
<evidence type="ECO:0000313" key="8">
    <source>
        <dbReference type="Proteomes" id="UP000326354"/>
    </source>
</evidence>
<feature type="transmembrane region" description="Helical" evidence="4">
    <location>
        <begin position="7"/>
        <end position="25"/>
    </location>
</feature>
<keyword evidence="4" id="KW-1133">Transmembrane helix</keyword>
<evidence type="ECO:0000256" key="4">
    <source>
        <dbReference type="SAM" id="Phobius"/>
    </source>
</evidence>
<gene>
    <name evidence="7" type="ORF">UABAM_03582</name>
</gene>
<evidence type="ECO:0000256" key="2">
    <source>
        <dbReference type="ARBA" id="ARBA00023054"/>
    </source>
</evidence>
<dbReference type="EMBL" id="AP019860">
    <property type="protein sequence ID" value="BBM85219.1"/>
    <property type="molecule type" value="Genomic_DNA"/>
</dbReference>
<dbReference type="Gene3D" id="1.10.287.470">
    <property type="entry name" value="Helix hairpin bin"/>
    <property type="match status" value="1"/>
</dbReference>
<dbReference type="PANTHER" id="PTHR32347:SF29">
    <property type="entry name" value="UPF0194 MEMBRANE PROTEIN YBHG"/>
    <property type="match status" value="1"/>
</dbReference>
<protein>
    <submittedName>
        <fullName evidence="7">Membrane protein</fullName>
    </submittedName>
</protein>
<reference evidence="7 8" key="1">
    <citation type="submission" date="2019-08" db="EMBL/GenBank/DDBJ databases">
        <title>Complete genome sequence of Candidatus Uab amorphum.</title>
        <authorList>
            <person name="Shiratori T."/>
            <person name="Suzuki S."/>
            <person name="Kakizawa Y."/>
            <person name="Ishida K."/>
        </authorList>
    </citation>
    <scope>NUCLEOTIDE SEQUENCE [LARGE SCALE GENOMIC DNA]</scope>
    <source>
        <strain evidence="7 8">SRT547</strain>
    </source>
</reference>
<dbReference type="Proteomes" id="UP000326354">
    <property type="component" value="Chromosome"/>
</dbReference>
<dbReference type="InterPro" id="IPR058624">
    <property type="entry name" value="MdtA-like_HH"/>
</dbReference>
<feature type="domain" description="YknX-like C-terminal permuted SH3-like" evidence="6">
    <location>
        <begin position="322"/>
        <end position="389"/>
    </location>
</feature>
<evidence type="ECO:0000313" key="7">
    <source>
        <dbReference type="EMBL" id="BBM85219.1"/>
    </source>
</evidence>
<dbReference type="PANTHER" id="PTHR32347">
    <property type="entry name" value="EFFLUX SYSTEM COMPONENT YKNX-RELATED"/>
    <property type="match status" value="1"/>
</dbReference>
<evidence type="ECO:0000259" key="5">
    <source>
        <dbReference type="Pfam" id="PF25876"/>
    </source>
</evidence>
<name>A0A5S9INN6_UABAM</name>
<keyword evidence="8" id="KW-1185">Reference proteome</keyword>
<proteinExistence type="predicted"/>
<feature type="coiled-coil region" evidence="3">
    <location>
        <begin position="108"/>
        <end position="142"/>
    </location>
</feature>
<keyword evidence="4" id="KW-0812">Transmembrane</keyword>
<dbReference type="Gene3D" id="2.40.30.170">
    <property type="match status" value="1"/>
</dbReference>
<evidence type="ECO:0000259" key="6">
    <source>
        <dbReference type="Pfam" id="PF25989"/>
    </source>
</evidence>
<evidence type="ECO:0000256" key="3">
    <source>
        <dbReference type="SAM" id="Coils"/>
    </source>
</evidence>
<dbReference type="Gene3D" id="2.40.420.20">
    <property type="match status" value="1"/>
</dbReference>
<dbReference type="AlphaFoldDB" id="A0A5S9INN6"/>
<comment type="subcellular location">
    <subcellularLocation>
        <location evidence="1">Cell envelope</location>
    </subcellularLocation>
</comment>
<evidence type="ECO:0000256" key="1">
    <source>
        <dbReference type="ARBA" id="ARBA00004196"/>
    </source>
</evidence>
<feature type="domain" description="Multidrug resistance protein MdtA-like alpha-helical hairpin" evidence="5">
    <location>
        <begin position="116"/>
        <end position="178"/>
    </location>
</feature>
<dbReference type="InterPro" id="IPR050465">
    <property type="entry name" value="UPF0194_transport"/>
</dbReference>
<accession>A0A5S9INN6</accession>
<dbReference type="SUPFAM" id="SSF111369">
    <property type="entry name" value="HlyD-like secretion proteins"/>
    <property type="match status" value="1"/>
</dbReference>
<dbReference type="Pfam" id="PF25876">
    <property type="entry name" value="HH_MFP_RND"/>
    <property type="match status" value="1"/>
</dbReference>
<organism evidence="7 8">
    <name type="scientific">Uabimicrobium amorphum</name>
    <dbReference type="NCBI Taxonomy" id="2596890"/>
    <lineage>
        <taxon>Bacteria</taxon>
        <taxon>Pseudomonadati</taxon>
        <taxon>Planctomycetota</taxon>
        <taxon>Candidatus Uabimicrobiia</taxon>
        <taxon>Candidatus Uabimicrobiales</taxon>
        <taxon>Candidatus Uabimicrobiaceae</taxon>
        <taxon>Candidatus Uabimicrobium</taxon>
    </lineage>
</organism>
<dbReference type="Gene3D" id="2.40.50.100">
    <property type="match status" value="1"/>
</dbReference>
<keyword evidence="2 3" id="KW-0175">Coiled coil</keyword>
<dbReference type="OrthoDB" id="9791520at2"/>